<proteinExistence type="predicted"/>
<organism evidence="1 2">
    <name type="scientific">Caerostris extrusa</name>
    <name type="common">Bark spider</name>
    <name type="synonym">Caerostris bankana</name>
    <dbReference type="NCBI Taxonomy" id="172846"/>
    <lineage>
        <taxon>Eukaryota</taxon>
        <taxon>Metazoa</taxon>
        <taxon>Ecdysozoa</taxon>
        <taxon>Arthropoda</taxon>
        <taxon>Chelicerata</taxon>
        <taxon>Arachnida</taxon>
        <taxon>Araneae</taxon>
        <taxon>Araneomorphae</taxon>
        <taxon>Entelegynae</taxon>
        <taxon>Araneoidea</taxon>
        <taxon>Araneidae</taxon>
        <taxon>Caerostris</taxon>
    </lineage>
</organism>
<reference evidence="1 2" key="1">
    <citation type="submission" date="2021-06" db="EMBL/GenBank/DDBJ databases">
        <title>Caerostris extrusa draft genome.</title>
        <authorList>
            <person name="Kono N."/>
            <person name="Arakawa K."/>
        </authorList>
    </citation>
    <scope>NUCLEOTIDE SEQUENCE [LARGE SCALE GENOMIC DNA]</scope>
</reference>
<evidence type="ECO:0000313" key="1">
    <source>
        <dbReference type="EMBL" id="GIX76587.1"/>
    </source>
</evidence>
<gene>
    <name evidence="1" type="ORF">CEXT_189821</name>
</gene>
<accession>A0AAV4MZ61</accession>
<keyword evidence="2" id="KW-1185">Reference proteome</keyword>
<name>A0AAV4MZ61_CAEEX</name>
<dbReference type="AlphaFoldDB" id="A0AAV4MZ61"/>
<protein>
    <submittedName>
        <fullName evidence="1">Uncharacterized protein</fullName>
    </submittedName>
</protein>
<evidence type="ECO:0000313" key="2">
    <source>
        <dbReference type="Proteomes" id="UP001054945"/>
    </source>
</evidence>
<sequence length="71" mass="7989">MPLCMPLLADERELLVYVLQDNMLPGPDNNELLHSTAIPGLIPASELNACLKESHHCRYVTIDHNHIIVDM</sequence>
<dbReference type="Proteomes" id="UP001054945">
    <property type="component" value="Unassembled WGS sequence"/>
</dbReference>
<dbReference type="EMBL" id="BPLR01002678">
    <property type="protein sequence ID" value="GIX76587.1"/>
    <property type="molecule type" value="Genomic_DNA"/>
</dbReference>
<comment type="caution">
    <text evidence="1">The sequence shown here is derived from an EMBL/GenBank/DDBJ whole genome shotgun (WGS) entry which is preliminary data.</text>
</comment>